<comment type="caution">
    <text evidence="1">The sequence shown here is derived from an EMBL/GenBank/DDBJ whole genome shotgun (WGS) entry which is preliminary data.</text>
</comment>
<dbReference type="AlphaFoldDB" id="A0A7J6WQY4"/>
<sequence length="349" mass="39024">MDDMDNPEDVLFKEGKFARRPFSAGQSIIVAKLDMDALYTSLSSSLLLVLQIYEPLRRQYGRDADACICDAITHYCHQAMNELWNRLRAVAMTYDKTTFTNIFSSQAPSIFNFEFPQFFATLLSSIGPLYISGTLGNSMIIYAPGQHQKYFGRLKQQKIDCSKAMRFQEALHRSNILLGKIQTDGVKGSYFTTCGRVNMDSDIFNILGAFHPSQYTHEDIIMAMLFGDFGAHDNPFEDLSISIGFVDDKETVKTFMASKDPQLKGASPTGPTRHIGGTYAINYFGLAPASNIPVIERGQGIFVLGRGCNRHNKTCLAHAISHYEFVQILRHRILPTSVVTAVNTGIERN</sequence>
<accession>A0A7J6WQY4</accession>
<dbReference type="Proteomes" id="UP000554482">
    <property type="component" value="Unassembled WGS sequence"/>
</dbReference>
<organism evidence="1 2">
    <name type="scientific">Thalictrum thalictroides</name>
    <name type="common">Rue-anemone</name>
    <name type="synonym">Anemone thalictroides</name>
    <dbReference type="NCBI Taxonomy" id="46969"/>
    <lineage>
        <taxon>Eukaryota</taxon>
        <taxon>Viridiplantae</taxon>
        <taxon>Streptophyta</taxon>
        <taxon>Embryophyta</taxon>
        <taxon>Tracheophyta</taxon>
        <taxon>Spermatophyta</taxon>
        <taxon>Magnoliopsida</taxon>
        <taxon>Ranunculales</taxon>
        <taxon>Ranunculaceae</taxon>
        <taxon>Thalictroideae</taxon>
        <taxon>Thalictrum</taxon>
    </lineage>
</organism>
<evidence type="ECO:0000313" key="2">
    <source>
        <dbReference type="Proteomes" id="UP000554482"/>
    </source>
</evidence>
<reference evidence="1 2" key="1">
    <citation type="submission" date="2020-06" db="EMBL/GenBank/DDBJ databases">
        <title>Transcriptomic and genomic resources for Thalictrum thalictroides and T. hernandezii: Facilitating candidate gene discovery in an emerging model plant lineage.</title>
        <authorList>
            <person name="Arias T."/>
            <person name="Riano-Pachon D.M."/>
            <person name="Di Stilio V.S."/>
        </authorList>
    </citation>
    <scope>NUCLEOTIDE SEQUENCE [LARGE SCALE GENOMIC DNA]</scope>
    <source>
        <strain evidence="2">cv. WT478/WT964</strain>
        <tissue evidence="1">Leaves</tissue>
    </source>
</reference>
<keyword evidence="2" id="KW-1185">Reference proteome</keyword>
<name>A0A7J6WQY4_THATH</name>
<gene>
    <name evidence="1" type="ORF">FRX31_011898</name>
</gene>
<dbReference type="OrthoDB" id="2007225at2759"/>
<dbReference type="EMBL" id="JABWDY010013160">
    <property type="protein sequence ID" value="KAF5198512.1"/>
    <property type="molecule type" value="Genomic_DNA"/>
</dbReference>
<protein>
    <submittedName>
        <fullName evidence="1">Uncharacterized protein</fullName>
    </submittedName>
</protein>
<evidence type="ECO:0000313" key="1">
    <source>
        <dbReference type="EMBL" id="KAF5198512.1"/>
    </source>
</evidence>
<proteinExistence type="predicted"/>